<reference evidence="2" key="1">
    <citation type="submission" date="2023-12" db="EMBL/GenBank/DDBJ databases">
        <authorList>
            <person name="Brown T."/>
        </authorList>
    </citation>
    <scope>NUCLEOTIDE SEQUENCE</scope>
</reference>
<evidence type="ECO:0000256" key="1">
    <source>
        <dbReference type="SAM" id="Phobius"/>
    </source>
</evidence>
<protein>
    <submittedName>
        <fullName evidence="2">Uncharacterized protein</fullName>
    </submittedName>
</protein>
<feature type="transmembrane region" description="Helical" evidence="1">
    <location>
        <begin position="12"/>
        <end position="32"/>
    </location>
</feature>
<keyword evidence="1" id="KW-0812">Transmembrane</keyword>
<keyword evidence="1" id="KW-0472">Membrane</keyword>
<proteinExistence type="predicted"/>
<keyword evidence="3" id="KW-1185">Reference proteome</keyword>
<evidence type="ECO:0000313" key="2">
    <source>
        <dbReference type="EMBL" id="CAK6446721.1"/>
    </source>
</evidence>
<name>A0ABP0A873_PIPNA</name>
<dbReference type="Proteomes" id="UP001314169">
    <property type="component" value="Chromosome 6"/>
</dbReference>
<accession>A0ABP0A873</accession>
<dbReference type="EMBL" id="OY882863">
    <property type="protein sequence ID" value="CAK6446721.1"/>
    <property type="molecule type" value="Genomic_DNA"/>
</dbReference>
<organism evidence="2 3">
    <name type="scientific">Pipistrellus nathusii</name>
    <name type="common">Nathusius' pipistrelle</name>
    <dbReference type="NCBI Taxonomy" id="59473"/>
    <lineage>
        <taxon>Eukaryota</taxon>
        <taxon>Metazoa</taxon>
        <taxon>Chordata</taxon>
        <taxon>Craniata</taxon>
        <taxon>Vertebrata</taxon>
        <taxon>Euteleostomi</taxon>
        <taxon>Mammalia</taxon>
        <taxon>Eutheria</taxon>
        <taxon>Laurasiatheria</taxon>
        <taxon>Chiroptera</taxon>
        <taxon>Yangochiroptera</taxon>
        <taxon>Vespertilionidae</taxon>
        <taxon>Pipistrellus</taxon>
    </lineage>
</organism>
<sequence length="113" mass="12917">MKYLNLLMTLKTYTLCFLPFITLLNEYCHLFGTATNKIRRKKGQAVFLCHARSTLEAAVAEIINEIRSCDLSKWTGNKSVLIGPSQGWRQGGGLWFSFQRTEHAGRFRCQGTR</sequence>
<evidence type="ECO:0000313" key="3">
    <source>
        <dbReference type="Proteomes" id="UP001314169"/>
    </source>
</evidence>
<gene>
    <name evidence="2" type="ORF">MPIPNATIZW_LOCUS15027</name>
</gene>
<keyword evidence="1" id="KW-1133">Transmembrane helix</keyword>